<dbReference type="InterPro" id="IPR008979">
    <property type="entry name" value="Galactose-bd-like_sf"/>
</dbReference>
<dbReference type="SMART" id="SM00758">
    <property type="entry name" value="PA14"/>
    <property type="match status" value="1"/>
</dbReference>
<dbReference type="PANTHER" id="PTHR33546">
    <property type="entry name" value="LARGE, MULTIFUNCTIONAL SECRETED PROTEIN-RELATED"/>
    <property type="match status" value="1"/>
</dbReference>
<dbReference type="GO" id="GO:0016787">
    <property type="term" value="F:hydrolase activity"/>
    <property type="evidence" value="ECO:0007669"/>
    <property type="project" value="InterPro"/>
</dbReference>
<organism evidence="5 6">
    <name type="scientific">Micromonospora pisi</name>
    <dbReference type="NCBI Taxonomy" id="589240"/>
    <lineage>
        <taxon>Bacteria</taxon>
        <taxon>Bacillati</taxon>
        <taxon>Actinomycetota</taxon>
        <taxon>Actinomycetes</taxon>
        <taxon>Micromonosporales</taxon>
        <taxon>Micromonosporaceae</taxon>
        <taxon>Micromonospora</taxon>
    </lineage>
</organism>
<feature type="domain" description="F5/8 type C" evidence="3">
    <location>
        <begin position="673"/>
        <end position="821"/>
    </location>
</feature>
<dbReference type="Pfam" id="PF07691">
    <property type="entry name" value="PA14"/>
    <property type="match status" value="1"/>
</dbReference>
<dbReference type="SUPFAM" id="SSF50952">
    <property type="entry name" value="Soluble quinoprotein glucose dehydrogenase"/>
    <property type="match status" value="1"/>
</dbReference>
<dbReference type="SUPFAM" id="SSF49785">
    <property type="entry name" value="Galactose-binding domain-like"/>
    <property type="match status" value="2"/>
</dbReference>
<evidence type="ECO:0000259" key="3">
    <source>
        <dbReference type="PROSITE" id="PS50022"/>
    </source>
</evidence>
<dbReference type="OrthoDB" id="176168at2"/>
<feature type="region of interest" description="Disordered" evidence="1">
    <location>
        <begin position="1127"/>
        <end position="1150"/>
    </location>
</feature>
<dbReference type="SUPFAM" id="SSF56988">
    <property type="entry name" value="Anthrax protective antigen"/>
    <property type="match status" value="1"/>
</dbReference>
<dbReference type="PROSITE" id="PS51820">
    <property type="entry name" value="PA14"/>
    <property type="match status" value="1"/>
</dbReference>
<evidence type="ECO:0000256" key="2">
    <source>
        <dbReference type="SAM" id="SignalP"/>
    </source>
</evidence>
<dbReference type="InterPro" id="IPR011041">
    <property type="entry name" value="Quinoprot_gluc/sorb_DH_b-prop"/>
</dbReference>
<proteinExistence type="predicted"/>
<evidence type="ECO:0000256" key="1">
    <source>
        <dbReference type="SAM" id="MobiDB-lite"/>
    </source>
</evidence>
<keyword evidence="6" id="KW-1185">Reference proteome</keyword>
<dbReference type="InterPro" id="IPR010496">
    <property type="entry name" value="AL/BT2_dom"/>
</dbReference>
<comment type="caution">
    <text evidence="5">The sequence shown here is derived from an EMBL/GenBank/DDBJ whole genome shotgun (WGS) entry which is preliminary data.</text>
</comment>
<dbReference type="InterPro" id="IPR011658">
    <property type="entry name" value="PA14_dom"/>
</dbReference>
<dbReference type="EMBL" id="RBKT01000001">
    <property type="protein sequence ID" value="RKR87429.1"/>
    <property type="molecule type" value="Genomic_DNA"/>
</dbReference>
<sequence>MDRRSFRHALVATALTLLVPTALPSAAAAGPVRAPAPGPAALAAAAVPPQEPGVTLRVFDVQVPLEEICVLKPGQTPNVDKLMPTINWTTTADFGGIADNFVTQVIGNINITQPGAYNFRLFSDDGSRLAIDNTVIIDHDGLHGANPPAEGTVTLTAGYHALRIDHFDRTVDQQITLHWQPPGASSFVLVPNSVLSTDSGVVRVTAPGQKQCEASTDTPGDGLPLTSVHPNYSLTNLRPSGFQPQVTGMDFFSDGRLAITTWGGTDNVLGEVWILSNATGPTGPGQVTTQRVASGLREPQGIKIVDGKIYVSEKHRLTELNDTNGDGVTDNYRTVATWPFGGNFHEFGFGLLYQDGFFYLNLSVSINLGGNTTDPQPAPNRGTTIKVNRTTGEVSYVAGGLRTPHGIGWGPEGGIFVTDNQGGWLPSSKLLHVKQDRFFNHYMNPAGPFDTRPVTKPVLWMPQNEIANSPSTPVYLNSGTFAGQMLISDVTYGGIQRAYLEKVNGEYQGALFRLTQGLEAGVTELVQGPDGAIYAGGLGAGGNWGQEGKLSYGLQKLTPNGANTFDILAMRATATGFEMEYTQPLSAATAAALATAYKVQQWRYQPTSAYGGPKLNLQNLTVSSATLSADGKKVNLVINGLQPDRVVYVRSPRPFTSNTGQALWSTEAWYTLNNVPGAANQTNLALGKPATADSSCNANEAPAKAVNGSVTGGTTDKWCSTGANKWLQVDLGQTQSVNRLVLQHAGTGGEQTSWNTRDFTIATSTNGSTWTTVATVTGNTASTTTHTVNPVQARYIRVNITAPEAGGGTAARIYEFEAYGGSTPPATTNLAVGKPATADSSCNADESPAKAVNGSYTGGNLDKWCSTGASKWLQVDLGAATSVSRFGVRHAGAGGENTAWNTRDFTIATSTNGTTWTTVATVTGNTASSTTHDITPVQARYVRLNITAPTSNTDGAARIYEFEAYGTATPPTRINLFDGTNLSNWEHTNGAASTWPVSGGSAEVLGGDLRTKQSFGDFKLHAEFWIPNLPPEVTGQARGNSGIYLQDRYELQVLDSFGDTTPADNECGGFYQKRAPDSNRATAPETWQTYEITFRAARWNGTTKTENARVTVVWNGVVVHNNVEINGSTGGGAAESPSVGPIKLQDHGDPGANVRYRNIWIEPQS</sequence>
<feature type="signal peptide" evidence="2">
    <location>
        <begin position="1"/>
        <end position="27"/>
    </location>
</feature>
<name>A0A495JHA3_9ACTN</name>
<accession>A0A495JHA3</accession>
<dbReference type="Pfam" id="PF00754">
    <property type="entry name" value="F5_F8_type_C"/>
    <property type="match status" value="2"/>
</dbReference>
<dbReference type="Gene3D" id="3.90.182.10">
    <property type="entry name" value="Toxin - Anthrax Protective Antigen,domain 1"/>
    <property type="match status" value="1"/>
</dbReference>
<dbReference type="PROSITE" id="PS50022">
    <property type="entry name" value="FA58C_3"/>
    <property type="match status" value="2"/>
</dbReference>
<dbReference type="SMART" id="SM00231">
    <property type="entry name" value="FA58C"/>
    <property type="match status" value="2"/>
</dbReference>
<dbReference type="PANTHER" id="PTHR33546:SF1">
    <property type="entry name" value="LARGE, MULTIFUNCTIONAL SECRETED PROTEIN"/>
    <property type="match status" value="1"/>
</dbReference>
<dbReference type="Proteomes" id="UP000277671">
    <property type="component" value="Unassembled WGS sequence"/>
</dbReference>
<keyword evidence="2" id="KW-0732">Signal</keyword>
<feature type="chain" id="PRO_5038940141" evidence="2">
    <location>
        <begin position="28"/>
        <end position="1165"/>
    </location>
</feature>
<feature type="domain" description="F5/8 type C" evidence="3">
    <location>
        <begin position="822"/>
        <end position="967"/>
    </location>
</feature>
<reference evidence="5 6" key="1">
    <citation type="submission" date="2018-10" db="EMBL/GenBank/DDBJ databases">
        <title>Sequencing the genomes of 1000 actinobacteria strains.</title>
        <authorList>
            <person name="Klenk H.-P."/>
        </authorList>
    </citation>
    <scope>NUCLEOTIDE SEQUENCE [LARGE SCALE GENOMIC DNA]</scope>
    <source>
        <strain evidence="5 6">DSM 45175</strain>
    </source>
</reference>
<dbReference type="Pfam" id="PF06439">
    <property type="entry name" value="3keto-disac_hyd"/>
    <property type="match status" value="1"/>
</dbReference>
<evidence type="ECO:0000313" key="6">
    <source>
        <dbReference type="Proteomes" id="UP000277671"/>
    </source>
</evidence>
<dbReference type="InterPro" id="IPR000421">
    <property type="entry name" value="FA58C"/>
</dbReference>
<dbReference type="RefSeq" id="WP_121156180.1">
    <property type="nucleotide sequence ID" value="NZ_RBKT01000001.1"/>
</dbReference>
<evidence type="ECO:0000313" key="5">
    <source>
        <dbReference type="EMBL" id="RKR87429.1"/>
    </source>
</evidence>
<protein>
    <submittedName>
        <fullName evidence="5">F5/8 type C domain-containing protein</fullName>
    </submittedName>
</protein>
<dbReference type="Gene3D" id="2.60.120.260">
    <property type="entry name" value="Galactose-binding domain-like"/>
    <property type="match status" value="2"/>
</dbReference>
<dbReference type="AlphaFoldDB" id="A0A495JHA3"/>
<gene>
    <name evidence="5" type="ORF">BDK92_1705</name>
</gene>
<evidence type="ECO:0000259" key="4">
    <source>
        <dbReference type="PROSITE" id="PS51820"/>
    </source>
</evidence>
<dbReference type="InterPro" id="IPR037524">
    <property type="entry name" value="PA14/GLEYA"/>
</dbReference>
<dbReference type="Gene3D" id="2.60.120.560">
    <property type="entry name" value="Exo-inulinase, domain 1"/>
    <property type="match status" value="1"/>
</dbReference>
<feature type="domain" description="PA14" evidence="4">
    <location>
        <begin position="49"/>
        <end position="194"/>
    </location>
</feature>